<reference evidence="1 2" key="1">
    <citation type="journal article" date="2022" name="Nat. Ecol. Evol.">
        <title>A masculinizing supergene underlies an exaggerated male reproductive morph in a spider.</title>
        <authorList>
            <person name="Hendrickx F."/>
            <person name="De Corte Z."/>
            <person name="Sonet G."/>
            <person name="Van Belleghem S.M."/>
            <person name="Kostlbacher S."/>
            <person name="Vangestel C."/>
        </authorList>
    </citation>
    <scope>NUCLEOTIDE SEQUENCE [LARGE SCALE GENOMIC DNA]</scope>
    <source>
        <strain evidence="1">W744_W776</strain>
    </source>
</reference>
<comment type="caution">
    <text evidence="1">The sequence shown here is derived from an EMBL/GenBank/DDBJ whole genome shotgun (WGS) entry which is preliminary data.</text>
</comment>
<evidence type="ECO:0000313" key="1">
    <source>
        <dbReference type="EMBL" id="KAG8188861.1"/>
    </source>
</evidence>
<evidence type="ECO:0000313" key="2">
    <source>
        <dbReference type="Proteomes" id="UP000827092"/>
    </source>
</evidence>
<proteinExistence type="predicted"/>
<dbReference type="EMBL" id="JAFNEN010000228">
    <property type="protein sequence ID" value="KAG8188861.1"/>
    <property type="molecule type" value="Genomic_DNA"/>
</dbReference>
<name>A0AAV6UZ81_9ARAC</name>
<dbReference type="AlphaFoldDB" id="A0AAV6UZ81"/>
<gene>
    <name evidence="1" type="ORF">JTE90_018267</name>
</gene>
<dbReference type="Proteomes" id="UP000827092">
    <property type="component" value="Unassembled WGS sequence"/>
</dbReference>
<organism evidence="1 2">
    <name type="scientific">Oedothorax gibbosus</name>
    <dbReference type="NCBI Taxonomy" id="931172"/>
    <lineage>
        <taxon>Eukaryota</taxon>
        <taxon>Metazoa</taxon>
        <taxon>Ecdysozoa</taxon>
        <taxon>Arthropoda</taxon>
        <taxon>Chelicerata</taxon>
        <taxon>Arachnida</taxon>
        <taxon>Araneae</taxon>
        <taxon>Araneomorphae</taxon>
        <taxon>Entelegynae</taxon>
        <taxon>Araneoidea</taxon>
        <taxon>Linyphiidae</taxon>
        <taxon>Erigoninae</taxon>
        <taxon>Oedothorax</taxon>
    </lineage>
</organism>
<keyword evidence="2" id="KW-1185">Reference proteome</keyword>
<sequence length="144" mass="16015">MRHSDPVSNFLLQNRNSSTEQSSKMNLYLTLLTLSTVAVSTMGQSNIPEGIRGFFFPPSIPEQDRPQEELEAAMARLRPSVEEAQQRYSVGDFSRYAAPPVTKTQCHVEVQVTQLQPGRCIRLGGQTPACQTSDYVSINFSECS</sequence>
<accession>A0AAV6UZ81</accession>
<protein>
    <submittedName>
        <fullName evidence="1">Uncharacterized protein</fullName>
    </submittedName>
</protein>